<dbReference type="Proteomes" id="UP000274822">
    <property type="component" value="Unassembled WGS sequence"/>
</dbReference>
<dbReference type="GO" id="GO:0005886">
    <property type="term" value="C:plasma membrane"/>
    <property type="evidence" value="ECO:0007669"/>
    <property type="project" value="InterPro"/>
</dbReference>
<evidence type="ECO:0000313" key="3">
    <source>
        <dbReference type="Proteomes" id="UP000274822"/>
    </source>
</evidence>
<comment type="caution">
    <text evidence="2">The sequence shown here is derived from an EMBL/GenBank/DDBJ whole genome shotgun (WGS) entry which is preliminary data.</text>
</comment>
<evidence type="ECO:0000256" key="1">
    <source>
        <dbReference type="SAM" id="MobiDB-lite"/>
    </source>
</evidence>
<feature type="region of interest" description="Disordered" evidence="1">
    <location>
        <begin position="195"/>
        <end position="233"/>
    </location>
</feature>
<dbReference type="Pfam" id="PF06687">
    <property type="entry name" value="SUR7"/>
    <property type="match status" value="1"/>
</dbReference>
<gene>
    <name evidence="2" type="ORF">BC938DRAFT_471626</name>
</gene>
<protein>
    <submittedName>
        <fullName evidence="2">Uncharacterized protein</fullName>
    </submittedName>
</protein>
<feature type="compositionally biased region" description="Basic residues" evidence="1">
    <location>
        <begin position="195"/>
        <end position="215"/>
    </location>
</feature>
<dbReference type="EMBL" id="RBNJ01001199">
    <property type="protein sequence ID" value="RUS33444.1"/>
    <property type="molecule type" value="Genomic_DNA"/>
</dbReference>
<accession>A0A433QUI3</accession>
<proteinExistence type="predicted"/>
<reference evidence="2 3" key="1">
    <citation type="journal article" date="2018" name="New Phytol.">
        <title>Phylogenomics of Endogonaceae and evolution of mycorrhizas within Mucoromycota.</title>
        <authorList>
            <person name="Chang Y."/>
            <person name="Desiro A."/>
            <person name="Na H."/>
            <person name="Sandor L."/>
            <person name="Lipzen A."/>
            <person name="Clum A."/>
            <person name="Barry K."/>
            <person name="Grigoriev I.V."/>
            <person name="Martin F.M."/>
            <person name="Stajich J.E."/>
            <person name="Smith M.E."/>
            <person name="Bonito G."/>
            <person name="Spatafora J.W."/>
        </authorList>
    </citation>
    <scope>NUCLEOTIDE SEQUENCE [LARGE SCALE GENOMIC DNA]</scope>
    <source>
        <strain evidence="2 3">AD002</strain>
    </source>
</reference>
<name>A0A433QUI3_9FUNG</name>
<dbReference type="AlphaFoldDB" id="A0A433QUI3"/>
<dbReference type="InterPro" id="IPR009571">
    <property type="entry name" value="SUR7/Rim9-like_fungi"/>
</dbReference>
<organism evidence="2 3">
    <name type="scientific">Jimgerdemannia flammicorona</name>
    <dbReference type="NCBI Taxonomy" id="994334"/>
    <lineage>
        <taxon>Eukaryota</taxon>
        <taxon>Fungi</taxon>
        <taxon>Fungi incertae sedis</taxon>
        <taxon>Mucoromycota</taxon>
        <taxon>Mucoromycotina</taxon>
        <taxon>Endogonomycetes</taxon>
        <taxon>Endogonales</taxon>
        <taxon>Endogonaceae</taxon>
        <taxon>Jimgerdemannia</taxon>
    </lineage>
</organism>
<evidence type="ECO:0000313" key="2">
    <source>
        <dbReference type="EMBL" id="RUS33444.1"/>
    </source>
</evidence>
<keyword evidence="3" id="KW-1185">Reference proteome</keyword>
<sequence length="263" mass="29309">MINILIPVLSFVALILQLFAFLGDVRNIAFFRDIYYFRLDIIADTGLIPSGLIPNGLIPSDIQHALGDPDFVTFGLFGFCQGLYAKGVTFCSPPTLGYKFGEHSGEFRLLTRLSPDWSNKYVPLQNRSTGSSLHDTQLHPNRSRPCPCRRLHPLHLPHLPCLRDRTRDAAAQGASRLCACRSVHRRPRLRYRHVHHHAGHVPGRKGRGQRHHHRQGVRDNGTGNLDDARGRPRTDGGHCDVLCSVVSASIGEGAKNGEREVVL</sequence>